<dbReference type="EMBL" id="LR031521">
    <property type="protein sequence ID" value="VDC38300.1"/>
    <property type="molecule type" value="Genomic_DNA"/>
</dbReference>
<dbReference type="Pfam" id="PF10592">
    <property type="entry name" value="AIPR"/>
    <property type="match status" value="1"/>
</dbReference>
<evidence type="ECO:0000313" key="3">
    <source>
        <dbReference type="Proteomes" id="UP000274496"/>
    </source>
</evidence>
<sequence length="547" mass="62431">MANIQINRIKSKLTELFSSIIYMGNIKVDEDSEEYKKMWYSRAYSAYSTFLLGAENVDEATKSVTDGFADNGIDAIYNDKNKKILYFIQTKFSNEANGSISEGDTLKFIKGVKKITTSDFSNFNDLIVAKQKEIEKALSDFNYRIEIIVCTSSNQNISSNSQEVIDDFLQGVNSDGSDDVVTYRHIKLNDVYDHMANQGVAPKIDFEDVVVHNWGRPTLYNDSYKVYYGWLSATDIVNWKEQYGDRIFEKNIRNFKQNTDVNNGIKIISEKVEKNLKGVSTTDYINLKLIGASIINGAQTTGSLFEAYHSEDIDLTNVSVQVQIIVLGEDIDNIGPKITKLSNTQNRIENKDFAAQDKEQERLMKDLAIDGKQYVYRQGVELPNSDEGCDLDSATVALGCYLDDVAISTQMKRAYGSIFDNTNKPPYKLIFNSGTSAYKLWNCVEVYRELQNIEGEYQQDPNNQSKKLMSIHGNRFILHLIFQKLKNNPSLDFENGYITTFPNLTEEYCLIMEELIRAKEELYPEAYPANIFKNGKRTKELKEKMSF</sequence>
<accession>A0ABD7USB9</accession>
<dbReference type="RefSeq" id="WP_010921779.1">
    <property type="nucleotide sequence ID" value="NZ_AP019548.1"/>
</dbReference>
<dbReference type="Proteomes" id="UP000274496">
    <property type="component" value="Chromosome"/>
</dbReference>
<proteinExistence type="predicted"/>
<dbReference type="AlphaFoldDB" id="A0ABD7USB9"/>
<evidence type="ECO:0000313" key="2">
    <source>
        <dbReference type="EMBL" id="VDC38300.1"/>
    </source>
</evidence>
<evidence type="ECO:0000259" key="1">
    <source>
        <dbReference type="Pfam" id="PF10592"/>
    </source>
</evidence>
<protein>
    <submittedName>
        <fullName evidence="2">Abortive infection protein</fullName>
    </submittedName>
</protein>
<gene>
    <name evidence="2" type="ORF">SP119_0030</name>
</gene>
<reference evidence="2 3" key="1">
    <citation type="submission" date="2018-10" db="EMBL/GenBank/DDBJ databases">
        <authorList>
            <person name="Rosinski-Chupin I."/>
        </authorList>
    </citation>
    <scope>NUCLEOTIDE SEQUENCE [LARGE SCALE GENOMIC DNA]</scope>
    <source>
        <strain evidence="2 3">S119</strain>
    </source>
</reference>
<dbReference type="InterPro" id="IPR018891">
    <property type="entry name" value="AIPR_C"/>
</dbReference>
<name>A0ABD7USB9_STRPY</name>
<feature type="domain" description="Abortive phage infection protein C-terminal" evidence="1">
    <location>
        <begin position="261"/>
        <end position="374"/>
    </location>
</feature>
<organism evidence="2 3">
    <name type="scientific">Streptococcus pyogenes</name>
    <dbReference type="NCBI Taxonomy" id="1314"/>
    <lineage>
        <taxon>Bacteria</taxon>
        <taxon>Bacillati</taxon>
        <taxon>Bacillota</taxon>
        <taxon>Bacilli</taxon>
        <taxon>Lactobacillales</taxon>
        <taxon>Streptococcaceae</taxon>
        <taxon>Streptococcus</taxon>
    </lineage>
</organism>